<comment type="caution">
    <text evidence="2">The sequence shown here is derived from an EMBL/GenBank/DDBJ whole genome shotgun (WGS) entry which is preliminary data.</text>
</comment>
<dbReference type="EMBL" id="JASCZI010211664">
    <property type="protein sequence ID" value="MED6195668.1"/>
    <property type="molecule type" value="Genomic_DNA"/>
</dbReference>
<evidence type="ECO:0000313" key="3">
    <source>
        <dbReference type="Proteomes" id="UP001341840"/>
    </source>
</evidence>
<accession>A0ABU6XG99</accession>
<feature type="region of interest" description="Disordered" evidence="1">
    <location>
        <begin position="11"/>
        <end position="128"/>
    </location>
</feature>
<evidence type="ECO:0000313" key="2">
    <source>
        <dbReference type="EMBL" id="MED6195668.1"/>
    </source>
</evidence>
<evidence type="ECO:0000256" key="1">
    <source>
        <dbReference type="SAM" id="MobiDB-lite"/>
    </source>
</evidence>
<feature type="compositionally biased region" description="Polar residues" evidence="1">
    <location>
        <begin position="58"/>
        <end position="80"/>
    </location>
</feature>
<dbReference type="Proteomes" id="UP001341840">
    <property type="component" value="Unassembled WGS sequence"/>
</dbReference>
<name>A0ABU6XG99_9FABA</name>
<organism evidence="2 3">
    <name type="scientific">Stylosanthes scabra</name>
    <dbReference type="NCBI Taxonomy" id="79078"/>
    <lineage>
        <taxon>Eukaryota</taxon>
        <taxon>Viridiplantae</taxon>
        <taxon>Streptophyta</taxon>
        <taxon>Embryophyta</taxon>
        <taxon>Tracheophyta</taxon>
        <taxon>Spermatophyta</taxon>
        <taxon>Magnoliopsida</taxon>
        <taxon>eudicotyledons</taxon>
        <taxon>Gunneridae</taxon>
        <taxon>Pentapetalae</taxon>
        <taxon>rosids</taxon>
        <taxon>fabids</taxon>
        <taxon>Fabales</taxon>
        <taxon>Fabaceae</taxon>
        <taxon>Papilionoideae</taxon>
        <taxon>50 kb inversion clade</taxon>
        <taxon>dalbergioids sensu lato</taxon>
        <taxon>Dalbergieae</taxon>
        <taxon>Pterocarpus clade</taxon>
        <taxon>Stylosanthes</taxon>
    </lineage>
</organism>
<feature type="compositionally biased region" description="Low complexity" evidence="1">
    <location>
        <begin position="90"/>
        <end position="99"/>
    </location>
</feature>
<gene>
    <name evidence="2" type="ORF">PIB30_040166</name>
</gene>
<proteinExistence type="predicted"/>
<keyword evidence="3" id="KW-1185">Reference proteome</keyword>
<sequence>MNVHHVLEVFMKKNQKEGGSTAQRRAPLFSPKPLWKNPSLHRTSPEPADSHRRRSPLSVDNQQNSYLPFSSSAHNLSPSRRPQKAATPVLSLPSLRRLSQASNPPSGLVTQSPPSRRRRPFLSLIGAS</sequence>
<feature type="compositionally biased region" description="Polar residues" evidence="1">
    <location>
        <begin position="100"/>
        <end position="111"/>
    </location>
</feature>
<protein>
    <submittedName>
        <fullName evidence="2">Uncharacterized protein</fullName>
    </submittedName>
</protein>
<reference evidence="2 3" key="1">
    <citation type="journal article" date="2023" name="Plants (Basel)">
        <title>Bridging the Gap: Combining Genomics and Transcriptomics Approaches to Understand Stylosanthes scabra, an Orphan Legume from the Brazilian Caatinga.</title>
        <authorList>
            <person name="Ferreira-Neto J.R.C."/>
            <person name="da Silva M.D."/>
            <person name="Binneck E."/>
            <person name="de Melo N.F."/>
            <person name="da Silva R.H."/>
            <person name="de Melo A.L.T.M."/>
            <person name="Pandolfi V."/>
            <person name="Bustamante F.O."/>
            <person name="Brasileiro-Vidal A.C."/>
            <person name="Benko-Iseppon A.M."/>
        </authorList>
    </citation>
    <scope>NUCLEOTIDE SEQUENCE [LARGE SCALE GENOMIC DNA]</scope>
    <source>
        <tissue evidence="2">Leaves</tissue>
    </source>
</reference>